<keyword evidence="1" id="KW-0472">Membrane</keyword>
<keyword evidence="1" id="KW-0812">Transmembrane</keyword>
<feature type="transmembrane region" description="Helical" evidence="1">
    <location>
        <begin position="415"/>
        <end position="436"/>
    </location>
</feature>
<evidence type="ECO:0008006" key="4">
    <source>
        <dbReference type="Google" id="ProtNLM"/>
    </source>
</evidence>
<sequence length="473" mass="51270">MNTNNSSIDQLRRIFYLGLILTYISGIFVHEGFHIFTSIFSLLALLVSIPFIKGITFWLSLVFLIFGSLLLVMEGATFDAYFISIRRMANIFALVTLIRALGVPMELGGYSDDIRSFVNKEIKGEGLLYIMTTVIAYLIGMSIVVASVPVVFYTIERAVKSVSRKPEKFLSMAIKRGLFLALLWTPASPLMAVSLDASNASFNQVFLPAFVVSIIGLSLATIFNHPGGVKRATELIMFTFSTKSEDKPDESHPPELLKAFGSGKTKALIVILLMLIVLLVTLEQLSDFGMLDLIIVVAVIFSFIWCLIINKGQLYLKKARELFYDSLPRYSNQASLFLSAGFFAGAIGKAEDLVAGVLEGLIVGIGSLGILYLIPVVIIVTAIAGVHPLISIIILGEGFGAMDGVVSNELLGYSFLLGGSLALLISPFSAATLITADLVHRAPFKVGVVWNGLFGVYVLIVGLLILSFLAVTG</sequence>
<feature type="transmembrane region" description="Helical" evidence="1">
    <location>
        <begin position="353"/>
        <end position="371"/>
    </location>
</feature>
<feature type="transmembrane region" description="Helical" evidence="1">
    <location>
        <begin position="265"/>
        <end position="282"/>
    </location>
</feature>
<name>A0A226BZU3_9FIRM</name>
<feature type="transmembrane region" description="Helical" evidence="1">
    <location>
        <begin position="20"/>
        <end position="49"/>
    </location>
</feature>
<gene>
    <name evidence="2" type="ORF">CDO51_07080</name>
</gene>
<feature type="transmembrane region" description="Helical" evidence="1">
    <location>
        <begin position="88"/>
        <end position="107"/>
    </location>
</feature>
<dbReference type="OrthoDB" id="3171527at2"/>
<dbReference type="Proteomes" id="UP000214588">
    <property type="component" value="Unassembled WGS sequence"/>
</dbReference>
<evidence type="ECO:0000313" key="3">
    <source>
        <dbReference type="Proteomes" id="UP000214588"/>
    </source>
</evidence>
<feature type="transmembrane region" description="Helical" evidence="1">
    <location>
        <begin position="176"/>
        <end position="193"/>
    </location>
</feature>
<feature type="transmembrane region" description="Helical" evidence="1">
    <location>
        <begin position="127"/>
        <end position="155"/>
    </location>
</feature>
<protein>
    <recommendedName>
        <fullName evidence="4">Citrate transporter-like domain-containing protein</fullName>
    </recommendedName>
</protein>
<dbReference type="AlphaFoldDB" id="A0A226BZU3"/>
<proteinExistence type="predicted"/>
<organism evidence="2 3">
    <name type="scientific">Natranaerobius trueperi</name>
    <dbReference type="NCBI Taxonomy" id="759412"/>
    <lineage>
        <taxon>Bacteria</taxon>
        <taxon>Bacillati</taxon>
        <taxon>Bacillota</taxon>
        <taxon>Clostridia</taxon>
        <taxon>Natranaerobiales</taxon>
        <taxon>Natranaerobiaceae</taxon>
        <taxon>Natranaerobius</taxon>
    </lineage>
</organism>
<evidence type="ECO:0000313" key="2">
    <source>
        <dbReference type="EMBL" id="OWZ83709.1"/>
    </source>
</evidence>
<feature type="transmembrane region" description="Helical" evidence="1">
    <location>
        <begin position="376"/>
        <end position="395"/>
    </location>
</feature>
<comment type="caution">
    <text evidence="2">The sequence shown here is derived from an EMBL/GenBank/DDBJ whole genome shotgun (WGS) entry which is preliminary data.</text>
</comment>
<keyword evidence="3" id="KW-1185">Reference proteome</keyword>
<feature type="transmembrane region" description="Helical" evidence="1">
    <location>
        <begin position="448"/>
        <end position="471"/>
    </location>
</feature>
<accession>A0A226BZU3</accession>
<feature type="transmembrane region" description="Helical" evidence="1">
    <location>
        <begin position="205"/>
        <end position="223"/>
    </location>
</feature>
<dbReference type="EMBL" id="NIQC01000013">
    <property type="protein sequence ID" value="OWZ83709.1"/>
    <property type="molecule type" value="Genomic_DNA"/>
</dbReference>
<reference evidence="2 3" key="1">
    <citation type="submission" date="2017-06" db="EMBL/GenBank/DDBJ databases">
        <title>Draft Genome Sequence of Natranaerobius trueperi halophilic, alkalithermophilic bacteria from soda lakes.</title>
        <authorList>
            <person name="Zhao B."/>
        </authorList>
    </citation>
    <scope>NUCLEOTIDE SEQUENCE [LARGE SCALE GENOMIC DNA]</scope>
    <source>
        <strain evidence="2 3">DSM 18760</strain>
    </source>
</reference>
<keyword evidence="1" id="KW-1133">Transmembrane helix</keyword>
<dbReference type="RefSeq" id="WP_089023602.1">
    <property type="nucleotide sequence ID" value="NZ_NIQC01000013.1"/>
</dbReference>
<evidence type="ECO:0000256" key="1">
    <source>
        <dbReference type="SAM" id="Phobius"/>
    </source>
</evidence>
<feature type="transmembrane region" description="Helical" evidence="1">
    <location>
        <begin position="288"/>
        <end position="309"/>
    </location>
</feature>
<feature type="transmembrane region" description="Helical" evidence="1">
    <location>
        <begin position="55"/>
        <end position="76"/>
    </location>
</feature>